<keyword evidence="6 12" id="KW-0812">Transmembrane</keyword>
<evidence type="ECO:0000256" key="11">
    <source>
        <dbReference type="ARBA" id="ARBA00023136"/>
    </source>
</evidence>
<feature type="transmembrane region" description="Helical" evidence="12">
    <location>
        <begin position="327"/>
        <end position="345"/>
    </location>
</feature>
<feature type="transmembrane region" description="Helical" evidence="12">
    <location>
        <begin position="295"/>
        <end position="315"/>
    </location>
</feature>
<feature type="transmembrane region" description="Helical" evidence="12">
    <location>
        <begin position="60"/>
        <end position="78"/>
    </location>
</feature>
<dbReference type="PIRSF" id="PIRSF006446">
    <property type="entry name" value="Cyt_quinol_oxidase_1"/>
    <property type="match status" value="1"/>
</dbReference>
<dbReference type="InterPro" id="IPR002585">
    <property type="entry name" value="Cyt-d_ubiquinol_oxidase_su_1"/>
</dbReference>
<comment type="subcellular location">
    <subcellularLocation>
        <location evidence="1">Cell membrane</location>
        <topology evidence="1">Multi-pass membrane protein</topology>
    </subcellularLocation>
</comment>
<evidence type="ECO:0000313" key="13">
    <source>
        <dbReference type="EMBL" id="GAA1659069.1"/>
    </source>
</evidence>
<dbReference type="Proteomes" id="UP001500618">
    <property type="component" value="Unassembled WGS sequence"/>
</dbReference>
<feature type="transmembrane region" description="Helical" evidence="12">
    <location>
        <begin position="219"/>
        <end position="240"/>
    </location>
</feature>
<feature type="transmembrane region" description="Helical" evidence="12">
    <location>
        <begin position="134"/>
        <end position="152"/>
    </location>
</feature>
<dbReference type="PANTHER" id="PTHR30365">
    <property type="entry name" value="CYTOCHROME D UBIQUINOL OXIDASE"/>
    <property type="match status" value="1"/>
</dbReference>
<keyword evidence="3 12" id="KW-0813">Transport</keyword>
<keyword evidence="5 12" id="KW-0349">Heme</keyword>
<keyword evidence="14" id="KW-1185">Reference proteome</keyword>
<keyword evidence="9 12" id="KW-1133">Transmembrane helix</keyword>
<evidence type="ECO:0000256" key="7">
    <source>
        <dbReference type="ARBA" id="ARBA00022723"/>
    </source>
</evidence>
<evidence type="ECO:0000256" key="6">
    <source>
        <dbReference type="ARBA" id="ARBA00022692"/>
    </source>
</evidence>
<evidence type="ECO:0000256" key="1">
    <source>
        <dbReference type="ARBA" id="ARBA00004651"/>
    </source>
</evidence>
<feature type="transmembrane region" description="Helical" evidence="12">
    <location>
        <begin position="24"/>
        <end position="48"/>
    </location>
</feature>
<keyword evidence="7 12" id="KW-0479">Metal-binding</keyword>
<comment type="caution">
    <text evidence="13">The sequence shown here is derived from an EMBL/GenBank/DDBJ whole genome shotgun (WGS) entry which is preliminary data.</text>
</comment>
<feature type="transmembrane region" description="Helical" evidence="12">
    <location>
        <begin position="365"/>
        <end position="395"/>
    </location>
</feature>
<evidence type="ECO:0000313" key="14">
    <source>
        <dbReference type="Proteomes" id="UP001500618"/>
    </source>
</evidence>
<protein>
    <submittedName>
        <fullName evidence="13">Cytochrome ubiquinol oxidase subunit I</fullName>
    </submittedName>
</protein>
<evidence type="ECO:0000256" key="8">
    <source>
        <dbReference type="ARBA" id="ARBA00022982"/>
    </source>
</evidence>
<dbReference type="Pfam" id="PF01654">
    <property type="entry name" value="Cyt_bd_oxida_I"/>
    <property type="match status" value="2"/>
</dbReference>
<organism evidence="13 14">
    <name type="scientific">Fodinicola feengrottensis</name>
    <dbReference type="NCBI Taxonomy" id="435914"/>
    <lineage>
        <taxon>Bacteria</taxon>
        <taxon>Bacillati</taxon>
        <taxon>Actinomycetota</taxon>
        <taxon>Actinomycetes</taxon>
        <taxon>Mycobacteriales</taxon>
        <taxon>Fodinicola</taxon>
    </lineage>
</organism>
<name>A0ABP4RPH5_9ACTN</name>
<evidence type="ECO:0000256" key="10">
    <source>
        <dbReference type="ARBA" id="ARBA00023004"/>
    </source>
</evidence>
<evidence type="ECO:0000256" key="5">
    <source>
        <dbReference type="ARBA" id="ARBA00022617"/>
    </source>
</evidence>
<dbReference type="PANTHER" id="PTHR30365:SF15">
    <property type="entry name" value="CYTOCHROME BD UBIQUINOL OXIDASE SUBUNIT 1"/>
    <property type="match status" value="1"/>
</dbReference>
<feature type="transmembrane region" description="Helical" evidence="12">
    <location>
        <begin position="98"/>
        <end position="122"/>
    </location>
</feature>
<evidence type="ECO:0000256" key="2">
    <source>
        <dbReference type="ARBA" id="ARBA00009819"/>
    </source>
</evidence>
<evidence type="ECO:0000256" key="3">
    <source>
        <dbReference type="ARBA" id="ARBA00022448"/>
    </source>
</evidence>
<proteinExistence type="inferred from homology"/>
<keyword evidence="11 12" id="KW-0472">Membrane</keyword>
<evidence type="ECO:0000256" key="12">
    <source>
        <dbReference type="PIRNR" id="PIRNR006446"/>
    </source>
</evidence>
<feature type="transmembrane region" description="Helical" evidence="12">
    <location>
        <begin position="184"/>
        <end position="207"/>
    </location>
</feature>
<dbReference type="EMBL" id="BAAANY010000002">
    <property type="protein sequence ID" value="GAA1659069.1"/>
    <property type="molecule type" value="Genomic_DNA"/>
</dbReference>
<keyword evidence="8 12" id="KW-0249">Electron transport</keyword>
<evidence type="ECO:0000256" key="9">
    <source>
        <dbReference type="ARBA" id="ARBA00022989"/>
    </source>
</evidence>
<comment type="similarity">
    <text evidence="2 12">Belongs to the cytochrome ubiquinol oxidase subunit 1 family.</text>
</comment>
<accession>A0ABP4RPH5</accession>
<keyword evidence="4 12" id="KW-1003">Cell membrane</keyword>
<sequence length="429" mass="47712">MVGSIGVMSELTVARWEFAATTSFHFLFVLLTLGLVTLVAILQTRYAFTKNPEHLRQVRFWGQLYVVNYLVGIASGVLMEFQLGLNWAGLNKLVGGVFGAPLTMETLVAFFIESTLLGIWIFGWDRIGRVAHTVVIWLVCVTAYLSAFWVLVANSFLHHPVGYAIQGDVGILTDFGALLTNPNLWLAFPHVASAGIMVGAWFMIGVSTWHLRRGRDREFFLPTLRFALPIATLAAGAQIYTGVRQFHVFTLIPAKAAMWHESPVEMAKVQADLSAQYGPGNYLPPDWIHWAGDTMLYIGIVLAAVGLVASLFLFRDRLLRWSWPLRLLTYLMFLPFLAAIAGWVWREVGRQPWVVYGVLKTDQAISGVGATTVGVSFAIFAVLFAFLGGLDWILLTRLAKRGPGWTFWSVPSDDSGIEPVRDDLEMVTL</sequence>
<keyword evidence="10 12" id="KW-0408">Iron</keyword>
<gene>
    <name evidence="13" type="ORF">GCM10009765_05520</name>
</gene>
<evidence type="ECO:0000256" key="4">
    <source>
        <dbReference type="ARBA" id="ARBA00022475"/>
    </source>
</evidence>
<reference evidence="14" key="1">
    <citation type="journal article" date="2019" name="Int. J. Syst. Evol. Microbiol.">
        <title>The Global Catalogue of Microorganisms (GCM) 10K type strain sequencing project: providing services to taxonomists for standard genome sequencing and annotation.</title>
        <authorList>
            <consortium name="The Broad Institute Genomics Platform"/>
            <consortium name="The Broad Institute Genome Sequencing Center for Infectious Disease"/>
            <person name="Wu L."/>
            <person name="Ma J."/>
        </authorList>
    </citation>
    <scope>NUCLEOTIDE SEQUENCE [LARGE SCALE GENOMIC DNA]</scope>
    <source>
        <strain evidence="14">JCM 14718</strain>
    </source>
</reference>